<evidence type="ECO:0000256" key="5">
    <source>
        <dbReference type="ARBA" id="ARBA00022989"/>
    </source>
</evidence>
<dbReference type="GO" id="GO:0010329">
    <property type="term" value="F:auxin efflux transmembrane transporter activity"/>
    <property type="evidence" value="ECO:0007669"/>
    <property type="project" value="TreeGrafter"/>
</dbReference>
<dbReference type="GO" id="GO:0009926">
    <property type="term" value="P:auxin polar transport"/>
    <property type="evidence" value="ECO:0007669"/>
    <property type="project" value="TreeGrafter"/>
</dbReference>
<evidence type="ECO:0000256" key="7">
    <source>
        <dbReference type="ARBA" id="ARBA00023294"/>
    </source>
</evidence>
<evidence type="ECO:0000256" key="6">
    <source>
        <dbReference type="ARBA" id="ARBA00023136"/>
    </source>
</evidence>
<dbReference type="InterPro" id="IPR051107">
    <property type="entry name" value="Auxin_Efflux_Carrier"/>
</dbReference>
<evidence type="ECO:0000313" key="10">
    <source>
        <dbReference type="Proteomes" id="UP000554482"/>
    </source>
</evidence>
<sequence>MPSIIEKSILILSRAGTGTTMFSMGLFMAMQTKIIACGPRLTVVGIVLKCLAGPVAMAISCIAVGLHGDALRVAIIQAALPQSITSFVYAKEYGLHTDVISTSVVFGLIVSLPILIAYYFILGYVKL</sequence>
<dbReference type="GO" id="GO:0005783">
    <property type="term" value="C:endoplasmic reticulum"/>
    <property type="evidence" value="ECO:0007669"/>
    <property type="project" value="TreeGrafter"/>
</dbReference>
<dbReference type="Proteomes" id="UP000554482">
    <property type="component" value="Unassembled WGS sequence"/>
</dbReference>
<keyword evidence="7" id="KW-0927">Auxin signaling pathway</keyword>
<dbReference type="PANTHER" id="PTHR31752:SF69">
    <property type="entry name" value="AUXIN EFFLUX CARRIER COMPONENT"/>
    <property type="match status" value="1"/>
</dbReference>
<dbReference type="AlphaFoldDB" id="A0A7J6WRK2"/>
<keyword evidence="5 8" id="KW-1133">Transmembrane helix</keyword>
<keyword evidence="4 8" id="KW-0812">Transmembrane</keyword>
<evidence type="ECO:0000256" key="8">
    <source>
        <dbReference type="SAM" id="Phobius"/>
    </source>
</evidence>
<feature type="transmembrane region" description="Helical" evidence="8">
    <location>
        <begin position="102"/>
        <end position="121"/>
    </location>
</feature>
<protein>
    <submittedName>
        <fullName evidence="9">Auxin efflux carrier component</fullName>
    </submittedName>
</protein>
<comment type="caution">
    <text evidence="9">The sequence shown here is derived from an EMBL/GenBank/DDBJ whole genome shotgun (WGS) entry which is preliminary data.</text>
</comment>
<keyword evidence="3" id="KW-0813">Transport</keyword>
<dbReference type="OrthoDB" id="2133778at2759"/>
<dbReference type="PANTHER" id="PTHR31752">
    <property type="entry name" value="AUXIN EFFLUX CARRIER COMPONENT 1B-RELATED"/>
    <property type="match status" value="1"/>
</dbReference>
<keyword evidence="6 8" id="KW-0472">Membrane</keyword>
<name>A0A7J6WRK2_THATH</name>
<evidence type="ECO:0000313" key="9">
    <source>
        <dbReference type="EMBL" id="KAF5199095.1"/>
    </source>
</evidence>
<dbReference type="EMBL" id="JABWDY010012449">
    <property type="protein sequence ID" value="KAF5199095.1"/>
    <property type="molecule type" value="Genomic_DNA"/>
</dbReference>
<proteinExistence type="inferred from homology"/>
<comment type="similarity">
    <text evidence="2">Belongs to the auxin efflux carrier (TC 2.A.69.1) family.</text>
</comment>
<dbReference type="GO" id="GO:0005886">
    <property type="term" value="C:plasma membrane"/>
    <property type="evidence" value="ECO:0007669"/>
    <property type="project" value="TreeGrafter"/>
</dbReference>
<organism evidence="9 10">
    <name type="scientific">Thalictrum thalictroides</name>
    <name type="common">Rue-anemone</name>
    <name type="synonym">Anemone thalictroides</name>
    <dbReference type="NCBI Taxonomy" id="46969"/>
    <lineage>
        <taxon>Eukaryota</taxon>
        <taxon>Viridiplantae</taxon>
        <taxon>Streptophyta</taxon>
        <taxon>Embryophyta</taxon>
        <taxon>Tracheophyta</taxon>
        <taxon>Spermatophyta</taxon>
        <taxon>Magnoliopsida</taxon>
        <taxon>Ranunculales</taxon>
        <taxon>Ranunculaceae</taxon>
        <taxon>Thalictroideae</taxon>
        <taxon>Thalictrum</taxon>
    </lineage>
</organism>
<evidence type="ECO:0000256" key="1">
    <source>
        <dbReference type="ARBA" id="ARBA00004141"/>
    </source>
</evidence>
<evidence type="ECO:0000256" key="4">
    <source>
        <dbReference type="ARBA" id="ARBA00022692"/>
    </source>
</evidence>
<gene>
    <name evidence="9" type="ORF">FRX31_011318</name>
</gene>
<reference evidence="9 10" key="1">
    <citation type="submission" date="2020-06" db="EMBL/GenBank/DDBJ databases">
        <title>Transcriptomic and genomic resources for Thalictrum thalictroides and T. hernandezii: Facilitating candidate gene discovery in an emerging model plant lineage.</title>
        <authorList>
            <person name="Arias T."/>
            <person name="Riano-Pachon D.M."/>
            <person name="Di Stilio V.S."/>
        </authorList>
    </citation>
    <scope>NUCLEOTIDE SEQUENCE [LARGE SCALE GENOMIC DNA]</scope>
    <source>
        <strain evidence="10">cv. WT478/WT964</strain>
        <tissue evidence="9">Leaves</tissue>
    </source>
</reference>
<evidence type="ECO:0000256" key="2">
    <source>
        <dbReference type="ARBA" id="ARBA00009177"/>
    </source>
</evidence>
<evidence type="ECO:0000256" key="3">
    <source>
        <dbReference type="ARBA" id="ARBA00022448"/>
    </source>
</evidence>
<comment type="subcellular location">
    <subcellularLocation>
        <location evidence="1">Membrane</location>
        <topology evidence="1">Multi-pass membrane protein</topology>
    </subcellularLocation>
</comment>
<accession>A0A7J6WRK2</accession>
<feature type="transmembrane region" description="Helical" evidence="8">
    <location>
        <begin position="41"/>
        <end position="65"/>
    </location>
</feature>
<dbReference type="Pfam" id="PF03547">
    <property type="entry name" value="Mem_trans"/>
    <property type="match status" value="1"/>
</dbReference>
<dbReference type="GO" id="GO:0009734">
    <property type="term" value="P:auxin-activated signaling pathway"/>
    <property type="evidence" value="ECO:0007669"/>
    <property type="project" value="UniProtKB-KW"/>
</dbReference>
<keyword evidence="10" id="KW-1185">Reference proteome</keyword>
<dbReference type="InterPro" id="IPR004776">
    <property type="entry name" value="Mem_transp_PIN-like"/>
</dbReference>
<feature type="transmembrane region" description="Helical" evidence="8">
    <location>
        <begin position="12"/>
        <end position="29"/>
    </location>
</feature>
<feature type="transmembrane region" description="Helical" evidence="8">
    <location>
        <begin position="71"/>
        <end position="90"/>
    </location>
</feature>